<dbReference type="Pfam" id="PF21863">
    <property type="entry name" value="HTH_67"/>
    <property type="match status" value="1"/>
</dbReference>
<dbReference type="Proteomes" id="UP000275401">
    <property type="component" value="Unassembled WGS sequence"/>
</dbReference>
<protein>
    <recommendedName>
        <fullName evidence="3">SalK</fullName>
    </recommendedName>
</protein>
<keyword evidence="2" id="KW-1185">Reference proteome</keyword>
<proteinExistence type="predicted"/>
<dbReference type="InterPro" id="IPR054058">
    <property type="entry name" value="HTH_67"/>
</dbReference>
<organism evidence="1 2">
    <name type="scientific">Streptomyces botrytidirepellens</name>
    <dbReference type="NCBI Taxonomy" id="2486417"/>
    <lineage>
        <taxon>Bacteria</taxon>
        <taxon>Bacillati</taxon>
        <taxon>Actinomycetota</taxon>
        <taxon>Actinomycetes</taxon>
        <taxon>Kitasatosporales</taxon>
        <taxon>Streptomycetaceae</taxon>
        <taxon>Streptomyces</taxon>
    </lineage>
</organism>
<dbReference type="AlphaFoldDB" id="A0A3M8SNW9"/>
<dbReference type="RefSeq" id="WP_123107923.1">
    <property type="nucleotide sequence ID" value="NZ_RIBZ01000851.1"/>
</dbReference>
<dbReference type="EMBL" id="RIBZ01000851">
    <property type="protein sequence ID" value="RNF83007.1"/>
    <property type="molecule type" value="Genomic_DNA"/>
</dbReference>
<comment type="caution">
    <text evidence="1">The sequence shown here is derived from an EMBL/GenBank/DDBJ whole genome shotgun (WGS) entry which is preliminary data.</text>
</comment>
<gene>
    <name evidence="1" type="ORF">EEJ42_45045</name>
</gene>
<evidence type="ECO:0000313" key="2">
    <source>
        <dbReference type="Proteomes" id="UP000275401"/>
    </source>
</evidence>
<name>A0A3M8SNW9_9ACTN</name>
<reference evidence="1 2" key="1">
    <citation type="submission" date="2018-11" db="EMBL/GenBank/DDBJ databases">
        <title>The Potential of Streptomyces as Biocontrol Agents against the Tomato grey mould, Botrytis cinerea (Gray mold) Frontiers in Microbiology.</title>
        <authorList>
            <person name="Li D."/>
        </authorList>
    </citation>
    <scope>NUCLEOTIDE SEQUENCE [LARGE SCALE GENOMIC DNA]</scope>
    <source>
        <strain evidence="1 2">NEAU-LD23</strain>
    </source>
</reference>
<accession>A0A3M8SNW9</accession>
<dbReference type="NCBIfam" id="NF047719">
    <property type="entry name" value="SCO6745_fam_HTH"/>
    <property type="match status" value="1"/>
</dbReference>
<evidence type="ECO:0008006" key="3">
    <source>
        <dbReference type="Google" id="ProtNLM"/>
    </source>
</evidence>
<evidence type="ECO:0000313" key="1">
    <source>
        <dbReference type="EMBL" id="RNF83007.1"/>
    </source>
</evidence>
<sequence>MEDRAASTARRMWTLFEPIHAVAYFAPEALSAYEDAGLRGFWRGYFACRAAPLGPVGPEPVAAAFFSFAPAMVARALPDVWQLTAPERALEIRRAGAVAALRRLLTGHEPEAERAAEALVPRAAGLDTAGRVLAAAHASLDFPDQPLDRLWHAATLLREHRGDGHVAALVAAGLDGCEALALRAGTDIPRAELQPYRGWTDQEWEAARLHLTERGLLLPDGTASRNGRELLRAVESATDRAAERPWRALAPDAVQDLTTLLTPVSRACSAALRFPNPIGLPEPAGR</sequence>